<gene>
    <name evidence="1" type="ORF">NW74_06015</name>
</gene>
<dbReference type="OrthoDB" id="9814791at2"/>
<name>A0A0B4S2R5_9FIRM</name>
<accession>A0A0B4S2R5</accession>
<keyword evidence="2" id="KW-1185">Reference proteome</keyword>
<dbReference type="Proteomes" id="UP000031386">
    <property type="component" value="Chromosome"/>
</dbReference>
<reference evidence="1 2" key="1">
    <citation type="submission" date="2014-10" db="EMBL/GenBank/DDBJ databases">
        <title>Complete genome sequence of Parvimonas micra KCOM 1535 (= ChDC B708).</title>
        <authorList>
            <person name="Kook J.-K."/>
            <person name="Park S.-N."/>
            <person name="Lim Y.K."/>
            <person name="Roh H."/>
        </authorList>
    </citation>
    <scope>NUCLEOTIDE SEQUENCE [LARGE SCALE GENOMIC DNA]</scope>
    <source>
        <strain evidence="2">KCOM 1535 / ChDC B708</strain>
    </source>
</reference>
<sequence>MNNFFEALVGEKAESKNIFSPLIGEWEIEWVDGKGTEKERHVIGEWLFSEILNGQGIQDVFICPSRVERAVNPQPDAEYGTTIRIYNPKKKKWDICYSCLGKMVCLEAEKIDDKIVLVNKEKTECLNQWIFSNITLDTFHWESKTSFDNGKSWVTNGEVFAKRKY</sequence>
<organism evidence="1 2">
    <name type="scientific">Parvimonas micra</name>
    <dbReference type="NCBI Taxonomy" id="33033"/>
    <lineage>
        <taxon>Bacteria</taxon>
        <taxon>Bacillati</taxon>
        <taxon>Bacillota</taxon>
        <taxon>Tissierellia</taxon>
        <taxon>Tissierellales</taxon>
        <taxon>Peptoniphilaceae</taxon>
        <taxon>Parvimonas</taxon>
    </lineage>
</organism>
<dbReference type="STRING" id="33033.NW74_06015"/>
<dbReference type="AlphaFoldDB" id="A0A0B4S2R5"/>
<evidence type="ECO:0008006" key="3">
    <source>
        <dbReference type="Google" id="ProtNLM"/>
    </source>
</evidence>
<evidence type="ECO:0000313" key="2">
    <source>
        <dbReference type="Proteomes" id="UP000031386"/>
    </source>
</evidence>
<evidence type="ECO:0000313" key="1">
    <source>
        <dbReference type="EMBL" id="AIZ36921.1"/>
    </source>
</evidence>
<protein>
    <recommendedName>
        <fullName evidence="3">DUF1579 domain-containing protein</fullName>
    </recommendedName>
</protein>
<dbReference type="KEGG" id="pmic:NW74_06015"/>
<dbReference type="RefSeq" id="WP_041954435.1">
    <property type="nucleotide sequence ID" value="NZ_CP009761.1"/>
</dbReference>
<proteinExistence type="predicted"/>
<dbReference type="EMBL" id="CP009761">
    <property type="protein sequence ID" value="AIZ36921.1"/>
    <property type="molecule type" value="Genomic_DNA"/>
</dbReference>